<evidence type="ECO:0000313" key="2">
    <source>
        <dbReference type="Proteomes" id="UP000233343"/>
    </source>
</evidence>
<name>A0A2N0ZAN5_9BACI</name>
<comment type="caution">
    <text evidence="1">The sequence shown here is derived from an EMBL/GenBank/DDBJ whole genome shotgun (WGS) entry which is preliminary data.</text>
</comment>
<dbReference type="AlphaFoldDB" id="A0A2N0ZAN5"/>
<keyword evidence="2" id="KW-1185">Reference proteome</keyword>
<dbReference type="EMBL" id="PISD01000064">
    <property type="protein sequence ID" value="PKG26574.1"/>
    <property type="molecule type" value="Genomic_DNA"/>
</dbReference>
<dbReference type="Proteomes" id="UP000233343">
    <property type="component" value="Unassembled WGS sequence"/>
</dbReference>
<protein>
    <submittedName>
        <fullName evidence="1">Uncharacterized protein</fullName>
    </submittedName>
</protein>
<accession>A0A2N0ZAN5</accession>
<organism evidence="1 2">
    <name type="scientific">Cytobacillus horneckiae</name>
    <dbReference type="NCBI Taxonomy" id="549687"/>
    <lineage>
        <taxon>Bacteria</taxon>
        <taxon>Bacillati</taxon>
        <taxon>Bacillota</taxon>
        <taxon>Bacilli</taxon>
        <taxon>Bacillales</taxon>
        <taxon>Bacillaceae</taxon>
        <taxon>Cytobacillus</taxon>
    </lineage>
</organism>
<reference evidence="1 2" key="1">
    <citation type="journal article" date="2010" name="Int. J. Syst. Evol. Microbiol.">
        <title>Bacillus horneckiae sp. nov., isolated from a spacecraft-assembly clean room.</title>
        <authorList>
            <person name="Vaishampayan P."/>
            <person name="Probst A."/>
            <person name="Krishnamurthi S."/>
            <person name="Ghosh S."/>
            <person name="Osman S."/>
            <person name="McDowall A."/>
            <person name="Ruckmani A."/>
            <person name="Mayilraj S."/>
            <person name="Venkateswaran K."/>
        </authorList>
    </citation>
    <scope>NUCLEOTIDE SEQUENCE [LARGE SCALE GENOMIC DNA]</scope>
    <source>
        <strain evidence="2">1PO1SC</strain>
    </source>
</reference>
<gene>
    <name evidence="1" type="ORF">CWS20_23400</name>
</gene>
<sequence length="62" mass="6569">MPRINGIGLVGAPYAMKVARTVLTGGKGSDNFKPLPTCIGRSALFSRICIHSKNPANVLSRD</sequence>
<proteinExistence type="predicted"/>
<evidence type="ECO:0000313" key="1">
    <source>
        <dbReference type="EMBL" id="PKG26574.1"/>
    </source>
</evidence>